<dbReference type="InterPro" id="IPR035906">
    <property type="entry name" value="MetI-like_sf"/>
</dbReference>
<evidence type="ECO:0000256" key="4">
    <source>
        <dbReference type="ARBA" id="ARBA00022692"/>
    </source>
</evidence>
<evidence type="ECO:0000256" key="5">
    <source>
        <dbReference type="ARBA" id="ARBA00022989"/>
    </source>
</evidence>
<dbReference type="PROSITE" id="PS50928">
    <property type="entry name" value="ABC_TM1"/>
    <property type="match status" value="1"/>
</dbReference>
<gene>
    <name evidence="9" type="ORF">ACFORO_42910</name>
</gene>
<comment type="similarity">
    <text evidence="7">Belongs to the binding-protein-dependent transport system permease family.</text>
</comment>
<protein>
    <submittedName>
        <fullName evidence="9">ABC transporter permease</fullName>
    </submittedName>
</protein>
<dbReference type="Pfam" id="PF00528">
    <property type="entry name" value="BPD_transp_1"/>
    <property type="match status" value="1"/>
</dbReference>
<evidence type="ECO:0000256" key="1">
    <source>
        <dbReference type="ARBA" id="ARBA00004651"/>
    </source>
</evidence>
<feature type="transmembrane region" description="Helical" evidence="7">
    <location>
        <begin position="122"/>
        <end position="144"/>
    </location>
</feature>
<dbReference type="Proteomes" id="UP001595764">
    <property type="component" value="Unassembled WGS sequence"/>
</dbReference>
<feature type="transmembrane region" description="Helical" evidence="7">
    <location>
        <begin position="156"/>
        <end position="187"/>
    </location>
</feature>
<feature type="transmembrane region" description="Helical" evidence="7">
    <location>
        <begin position="20"/>
        <end position="39"/>
    </location>
</feature>
<evidence type="ECO:0000256" key="7">
    <source>
        <dbReference type="RuleBase" id="RU363032"/>
    </source>
</evidence>
<keyword evidence="6 7" id="KW-0472">Membrane</keyword>
<evidence type="ECO:0000256" key="3">
    <source>
        <dbReference type="ARBA" id="ARBA00022475"/>
    </source>
</evidence>
<evidence type="ECO:0000256" key="2">
    <source>
        <dbReference type="ARBA" id="ARBA00022448"/>
    </source>
</evidence>
<keyword evidence="2 7" id="KW-0813">Transport</keyword>
<dbReference type="RefSeq" id="WP_354749026.1">
    <property type="nucleotide sequence ID" value="NZ_JBHMAY010000077.1"/>
</dbReference>
<comment type="subcellular location">
    <subcellularLocation>
        <location evidence="1 7">Cell membrane</location>
        <topology evidence="1 7">Multi-pass membrane protein</topology>
    </subcellularLocation>
</comment>
<keyword evidence="5 7" id="KW-1133">Transmembrane helix</keyword>
<feature type="transmembrane region" description="Helical" evidence="7">
    <location>
        <begin position="268"/>
        <end position="290"/>
    </location>
</feature>
<organism evidence="9 10">
    <name type="scientific">Amycolatopsis halotolerans</name>
    <dbReference type="NCBI Taxonomy" id="330083"/>
    <lineage>
        <taxon>Bacteria</taxon>
        <taxon>Bacillati</taxon>
        <taxon>Actinomycetota</taxon>
        <taxon>Actinomycetes</taxon>
        <taxon>Pseudonocardiales</taxon>
        <taxon>Pseudonocardiaceae</taxon>
        <taxon>Amycolatopsis</taxon>
    </lineage>
</organism>
<evidence type="ECO:0000313" key="9">
    <source>
        <dbReference type="EMBL" id="MFC3516974.1"/>
    </source>
</evidence>
<dbReference type="InterPro" id="IPR000515">
    <property type="entry name" value="MetI-like"/>
</dbReference>
<dbReference type="CDD" id="cd06261">
    <property type="entry name" value="TM_PBP2"/>
    <property type="match status" value="1"/>
</dbReference>
<evidence type="ECO:0000313" key="10">
    <source>
        <dbReference type="Proteomes" id="UP001595764"/>
    </source>
</evidence>
<keyword evidence="10" id="KW-1185">Reference proteome</keyword>
<feature type="transmembrane region" description="Helical" evidence="7">
    <location>
        <begin position="207"/>
        <end position="226"/>
    </location>
</feature>
<dbReference type="PANTHER" id="PTHR43163">
    <property type="entry name" value="DIPEPTIDE TRANSPORT SYSTEM PERMEASE PROTEIN DPPB-RELATED"/>
    <property type="match status" value="1"/>
</dbReference>
<sequence>MSTVDQAGADVIGFLARRAAAMIVLLVVISFVTFALFQIGPADPAAAACGQECTPERIDQARIALGMDKPFFVQYLDYLSGFVHSRMIGAPGALTVCAWPCLGKSFQTNEAVTDVLARALPYTVSIAVGAILLWTVAGVSLGLLAALRKGRAADKLIVGAASGGVSLPIPVTGLLLLLVFVSTLHLLPFTSNEISSPFGPAGPLGWLGNYLLPWVALALLFSAQYIRVTRTAMLETFGEDFMRTARAMGLPRRRVVFKHGVRAGITPIVTMLGLDIGSLLGGAVLTEQIFSVPGVGFTAVHAAQSGDLPVTMAITMMAAFFIIVANVVVDLCYAVIDPRVRV</sequence>
<evidence type="ECO:0000256" key="6">
    <source>
        <dbReference type="ARBA" id="ARBA00023136"/>
    </source>
</evidence>
<dbReference type="InterPro" id="IPR045621">
    <property type="entry name" value="BPD_transp_1_N"/>
</dbReference>
<dbReference type="SUPFAM" id="SSF161098">
    <property type="entry name" value="MetI-like"/>
    <property type="match status" value="1"/>
</dbReference>
<feature type="domain" description="ABC transmembrane type-1" evidence="8">
    <location>
        <begin position="120"/>
        <end position="329"/>
    </location>
</feature>
<dbReference type="PANTHER" id="PTHR43163:SF7">
    <property type="entry name" value="DIPEPTIDE-TRANSPORT INTEGRAL MEMBRANE PROTEIN ABC TRANSPORTER DPPB-RELATED"/>
    <property type="match status" value="1"/>
</dbReference>
<comment type="caution">
    <text evidence="9">The sequence shown here is derived from an EMBL/GenBank/DDBJ whole genome shotgun (WGS) entry which is preliminary data.</text>
</comment>
<accession>A0ABV7QXL9</accession>
<reference evidence="10" key="1">
    <citation type="journal article" date="2019" name="Int. J. Syst. Evol. Microbiol.">
        <title>The Global Catalogue of Microorganisms (GCM) 10K type strain sequencing project: providing services to taxonomists for standard genome sequencing and annotation.</title>
        <authorList>
            <consortium name="The Broad Institute Genomics Platform"/>
            <consortium name="The Broad Institute Genome Sequencing Center for Infectious Disease"/>
            <person name="Wu L."/>
            <person name="Ma J."/>
        </authorList>
    </citation>
    <scope>NUCLEOTIDE SEQUENCE [LARGE SCALE GENOMIC DNA]</scope>
    <source>
        <strain evidence="10">CGMCC 4.7682</strain>
    </source>
</reference>
<name>A0ABV7QXL9_9PSEU</name>
<keyword evidence="4 7" id="KW-0812">Transmembrane</keyword>
<dbReference type="EMBL" id="JBHRWI010000071">
    <property type="protein sequence ID" value="MFC3516974.1"/>
    <property type="molecule type" value="Genomic_DNA"/>
</dbReference>
<evidence type="ECO:0000259" key="8">
    <source>
        <dbReference type="PROSITE" id="PS50928"/>
    </source>
</evidence>
<feature type="transmembrane region" description="Helical" evidence="7">
    <location>
        <begin position="310"/>
        <end position="336"/>
    </location>
</feature>
<dbReference type="Gene3D" id="1.10.3720.10">
    <property type="entry name" value="MetI-like"/>
    <property type="match status" value="1"/>
</dbReference>
<proteinExistence type="inferred from homology"/>
<keyword evidence="3" id="KW-1003">Cell membrane</keyword>
<dbReference type="Pfam" id="PF19300">
    <property type="entry name" value="BPD_transp_1_N"/>
    <property type="match status" value="1"/>
</dbReference>